<evidence type="ECO:0000313" key="3">
    <source>
        <dbReference type="Proteomes" id="UP001501470"/>
    </source>
</evidence>
<evidence type="ECO:0000313" key="2">
    <source>
        <dbReference type="EMBL" id="GAA1569730.1"/>
    </source>
</evidence>
<dbReference type="Proteomes" id="UP001501470">
    <property type="component" value="Unassembled WGS sequence"/>
</dbReference>
<dbReference type="Gene3D" id="2.50.20.20">
    <property type="match status" value="1"/>
</dbReference>
<dbReference type="RefSeq" id="WP_344513996.1">
    <property type="nucleotide sequence ID" value="NZ_BAAAQD010000042.1"/>
</dbReference>
<protein>
    <recommendedName>
        <fullName evidence="4">Lipoprotein</fullName>
    </recommendedName>
</protein>
<accession>A0ABN2D5Z3</accession>
<name>A0ABN2D5Z3_9ACTN</name>
<proteinExistence type="predicted"/>
<comment type="caution">
    <text evidence="2">The sequence shown here is derived from an EMBL/GenBank/DDBJ whole genome shotgun (WGS) entry which is preliminary data.</text>
</comment>
<gene>
    <name evidence="2" type="ORF">GCM10009827_109440</name>
</gene>
<reference evidence="2 3" key="1">
    <citation type="journal article" date="2019" name="Int. J. Syst. Evol. Microbiol.">
        <title>The Global Catalogue of Microorganisms (GCM) 10K type strain sequencing project: providing services to taxonomists for standard genome sequencing and annotation.</title>
        <authorList>
            <consortium name="The Broad Institute Genomics Platform"/>
            <consortium name="The Broad Institute Genome Sequencing Center for Infectious Disease"/>
            <person name="Wu L."/>
            <person name="Ma J."/>
        </authorList>
    </citation>
    <scope>NUCLEOTIDE SEQUENCE [LARGE SCALE GENOMIC DNA]</scope>
    <source>
        <strain evidence="2 3">JCM 15933</strain>
    </source>
</reference>
<sequence>MRALHRIAVPLVAAATLLAGCGESSPSSNANGTPATTGAAAPAASASAKPTAGSAEFEAAIADLATKPYAFLTKAKSGPQVKGSVDPTAGNIAQVADIPAAKLKVSVTVVGEDYYAKLDGVQIPGAANKWIHFEPGKLQSLNKLLINTAQDPTGLTLIAKAIVTAKKDGTKITGTFDATKVGEGVGGIGAESVAALADKAKAIPFTATLDAQGKLTALSYMVPEHGEEKADTMTTTYSAVGTAVKIAKPSPVVEATEQIYAGLNG</sequence>
<organism evidence="2 3">
    <name type="scientific">Dactylosporangium maewongense</name>
    <dbReference type="NCBI Taxonomy" id="634393"/>
    <lineage>
        <taxon>Bacteria</taxon>
        <taxon>Bacillati</taxon>
        <taxon>Actinomycetota</taxon>
        <taxon>Actinomycetes</taxon>
        <taxon>Micromonosporales</taxon>
        <taxon>Micromonosporaceae</taxon>
        <taxon>Dactylosporangium</taxon>
    </lineage>
</organism>
<dbReference type="PROSITE" id="PS51257">
    <property type="entry name" value="PROKAR_LIPOPROTEIN"/>
    <property type="match status" value="1"/>
</dbReference>
<evidence type="ECO:0008006" key="4">
    <source>
        <dbReference type="Google" id="ProtNLM"/>
    </source>
</evidence>
<feature type="region of interest" description="Disordered" evidence="1">
    <location>
        <begin position="23"/>
        <end position="42"/>
    </location>
</feature>
<dbReference type="EMBL" id="BAAAQD010000042">
    <property type="protein sequence ID" value="GAA1569730.1"/>
    <property type="molecule type" value="Genomic_DNA"/>
</dbReference>
<evidence type="ECO:0000256" key="1">
    <source>
        <dbReference type="SAM" id="MobiDB-lite"/>
    </source>
</evidence>
<keyword evidence="3" id="KW-1185">Reference proteome</keyword>
<feature type="compositionally biased region" description="Low complexity" evidence="1">
    <location>
        <begin position="28"/>
        <end position="42"/>
    </location>
</feature>